<dbReference type="KEGG" id="hpas:JL26_04495"/>
<sequence>MAYVYDVDLEFLAQCTNEDLQPLVDILTKDKDGKKRYTEGLTSSRVYKVFYPDHNLYWKEIAEEIQKFGANTIATLFRLGKGVSYKTILIEVCEKMKVNFNKESSTELIEKHLLDKVLTSAIEELSEDDLKKLAEELKIPATHLGKQSLTALVLVELNSLLSTPVLWKTIHTMFPQTIGTLLAGTALGRILGFATGPIGWGITGIWALKDISGPATRVTVPAVIQIAFLRKKYSINN</sequence>
<dbReference type="Proteomes" id="UP000509790">
    <property type="component" value="Chromosome"/>
</dbReference>
<name>A0A6I5WPW8_GLAPU</name>
<accession>A0A6I5WPW8</accession>
<dbReference type="EMBL" id="CP041334">
    <property type="protein sequence ID" value="QKY73120.1"/>
    <property type="molecule type" value="Genomic_DNA"/>
</dbReference>
<dbReference type="Pfam" id="PF13099">
    <property type="entry name" value="DUF3944"/>
    <property type="match status" value="1"/>
</dbReference>
<dbReference type="InterPro" id="IPR025217">
    <property type="entry name" value="DUF3944"/>
</dbReference>
<organism evidence="1 2">
    <name type="scientific">Glaesserella parasuis</name>
    <name type="common">Haemophilus parasuis</name>
    <dbReference type="NCBI Taxonomy" id="738"/>
    <lineage>
        <taxon>Bacteria</taxon>
        <taxon>Pseudomonadati</taxon>
        <taxon>Pseudomonadota</taxon>
        <taxon>Gammaproteobacteria</taxon>
        <taxon>Pasteurellales</taxon>
        <taxon>Pasteurellaceae</taxon>
        <taxon>Glaesserella</taxon>
    </lineage>
</organism>
<dbReference type="OMA" id="HIACLRQ"/>
<protein>
    <submittedName>
        <fullName evidence="1">DUF3944 domain-containing protein</fullName>
    </submittedName>
</protein>
<proteinExistence type="predicted"/>
<gene>
    <name evidence="1" type="ORF">FLK62_07650</name>
</gene>
<dbReference type="AlphaFoldDB" id="A0A6I5WPW8"/>
<dbReference type="RefSeq" id="WP_005713476.1">
    <property type="nucleotide sequence ID" value="NZ_CP009158.1"/>
</dbReference>
<dbReference type="KEGG" id="hpak:JT17_02065"/>
<evidence type="ECO:0000313" key="2">
    <source>
        <dbReference type="Proteomes" id="UP000509790"/>
    </source>
</evidence>
<evidence type="ECO:0000313" key="1">
    <source>
        <dbReference type="EMBL" id="QKY73120.1"/>
    </source>
</evidence>
<reference evidence="1 2" key="1">
    <citation type="submission" date="2019-06" db="EMBL/GenBank/DDBJ databases">
        <title>Complete genome sequence of Haemophilus parasuis HPS412.</title>
        <authorList>
            <person name="Yang S."/>
            <person name="Huang C."/>
        </authorList>
    </citation>
    <scope>NUCLEOTIDE SEQUENCE [LARGE SCALE GENOMIC DNA]</scope>
    <source>
        <strain evidence="1 2">HPS412</strain>
    </source>
</reference>